<proteinExistence type="predicted"/>
<dbReference type="EMBL" id="CM001219">
    <property type="protein sequence ID" value="KEH33903.1"/>
    <property type="molecule type" value="Genomic_DNA"/>
</dbReference>
<name>A0A072UXV1_MEDTR</name>
<reference evidence="1 3" key="1">
    <citation type="journal article" date="2011" name="Nature">
        <title>The Medicago genome provides insight into the evolution of rhizobial symbioses.</title>
        <authorList>
            <person name="Young N.D."/>
            <person name="Debelle F."/>
            <person name="Oldroyd G.E."/>
            <person name="Geurts R."/>
            <person name="Cannon S.B."/>
            <person name="Udvardi M.K."/>
            <person name="Benedito V.A."/>
            <person name="Mayer K.F."/>
            <person name="Gouzy J."/>
            <person name="Schoof H."/>
            <person name="Van de Peer Y."/>
            <person name="Proost S."/>
            <person name="Cook D.R."/>
            <person name="Meyers B.C."/>
            <person name="Spannagl M."/>
            <person name="Cheung F."/>
            <person name="De Mita S."/>
            <person name="Krishnakumar V."/>
            <person name="Gundlach H."/>
            <person name="Zhou S."/>
            <person name="Mudge J."/>
            <person name="Bharti A.K."/>
            <person name="Murray J.D."/>
            <person name="Naoumkina M.A."/>
            <person name="Rosen B."/>
            <person name="Silverstein K.A."/>
            <person name="Tang H."/>
            <person name="Rombauts S."/>
            <person name="Zhao P.X."/>
            <person name="Zhou P."/>
            <person name="Barbe V."/>
            <person name="Bardou P."/>
            <person name="Bechner M."/>
            <person name="Bellec A."/>
            <person name="Berger A."/>
            <person name="Berges H."/>
            <person name="Bidwell S."/>
            <person name="Bisseling T."/>
            <person name="Choisne N."/>
            <person name="Couloux A."/>
            <person name="Denny R."/>
            <person name="Deshpande S."/>
            <person name="Dai X."/>
            <person name="Doyle J.J."/>
            <person name="Dudez A.M."/>
            <person name="Farmer A.D."/>
            <person name="Fouteau S."/>
            <person name="Franken C."/>
            <person name="Gibelin C."/>
            <person name="Gish J."/>
            <person name="Goldstein S."/>
            <person name="Gonzalez A.J."/>
            <person name="Green P.J."/>
            <person name="Hallab A."/>
            <person name="Hartog M."/>
            <person name="Hua A."/>
            <person name="Humphray S.J."/>
            <person name="Jeong D.H."/>
            <person name="Jing Y."/>
            <person name="Jocker A."/>
            <person name="Kenton S.M."/>
            <person name="Kim D.J."/>
            <person name="Klee K."/>
            <person name="Lai H."/>
            <person name="Lang C."/>
            <person name="Lin S."/>
            <person name="Macmil S.L."/>
            <person name="Magdelenat G."/>
            <person name="Matthews L."/>
            <person name="McCorrison J."/>
            <person name="Monaghan E.L."/>
            <person name="Mun J.H."/>
            <person name="Najar F.Z."/>
            <person name="Nicholson C."/>
            <person name="Noirot C."/>
            <person name="O'Bleness M."/>
            <person name="Paule C.R."/>
            <person name="Poulain J."/>
            <person name="Prion F."/>
            <person name="Qin B."/>
            <person name="Qu C."/>
            <person name="Retzel E.F."/>
            <person name="Riddle C."/>
            <person name="Sallet E."/>
            <person name="Samain S."/>
            <person name="Samson N."/>
            <person name="Sanders I."/>
            <person name="Saurat O."/>
            <person name="Scarpelli C."/>
            <person name="Schiex T."/>
            <person name="Segurens B."/>
            <person name="Severin A.J."/>
            <person name="Sherrier D.J."/>
            <person name="Shi R."/>
            <person name="Sims S."/>
            <person name="Singer S.R."/>
            <person name="Sinharoy S."/>
            <person name="Sterck L."/>
            <person name="Viollet A."/>
            <person name="Wang B.B."/>
            <person name="Wang K."/>
            <person name="Wang M."/>
            <person name="Wang X."/>
            <person name="Warfsmann J."/>
            <person name="Weissenbach J."/>
            <person name="White D.D."/>
            <person name="White J.D."/>
            <person name="Wiley G.B."/>
            <person name="Wincker P."/>
            <person name="Xing Y."/>
            <person name="Yang L."/>
            <person name="Yao Z."/>
            <person name="Ying F."/>
            <person name="Zhai J."/>
            <person name="Zhou L."/>
            <person name="Zuber A."/>
            <person name="Denarie J."/>
            <person name="Dixon R.A."/>
            <person name="May G.D."/>
            <person name="Schwartz D.C."/>
            <person name="Rogers J."/>
            <person name="Quetier F."/>
            <person name="Town C.D."/>
            <person name="Roe B.A."/>
        </authorList>
    </citation>
    <scope>NUCLEOTIDE SEQUENCE [LARGE SCALE GENOMIC DNA]</scope>
    <source>
        <strain evidence="1">A17</strain>
        <strain evidence="2 3">cv. Jemalong A17</strain>
    </source>
</reference>
<dbReference type="EnsemblPlants" id="KEH33903">
    <property type="protein sequence ID" value="KEH33903"/>
    <property type="gene ID" value="MTR_3g053630"/>
</dbReference>
<accession>A0A072UXV1</accession>
<dbReference type="AlphaFoldDB" id="A0A072UXV1"/>
<protein>
    <submittedName>
        <fullName evidence="1 2">Uncharacterized protein</fullName>
    </submittedName>
</protein>
<evidence type="ECO:0000313" key="3">
    <source>
        <dbReference type="Proteomes" id="UP000002051"/>
    </source>
</evidence>
<gene>
    <name evidence="1" type="ordered locus">MTR_3g053630</name>
</gene>
<evidence type="ECO:0000313" key="2">
    <source>
        <dbReference type="EnsemblPlants" id="KEH33903"/>
    </source>
</evidence>
<keyword evidence="3" id="KW-1185">Reference proteome</keyword>
<dbReference type="Proteomes" id="UP000002051">
    <property type="component" value="Chromosome 3"/>
</dbReference>
<dbReference type="HOGENOM" id="CLU_2112493_0_0_1"/>
<reference evidence="2" key="3">
    <citation type="submission" date="2015-04" db="UniProtKB">
        <authorList>
            <consortium name="EnsemblPlants"/>
        </authorList>
    </citation>
    <scope>IDENTIFICATION</scope>
    <source>
        <strain evidence="2">cv. Jemalong A17</strain>
    </source>
</reference>
<evidence type="ECO:0000313" key="1">
    <source>
        <dbReference type="EMBL" id="KEH33903.1"/>
    </source>
</evidence>
<sequence>MRSLGRFNLIGCQVAHVDHTVILTCGVYTISVDFGLSLQYLVAPVGHTAIVTYGVLPPQRGFSSIDLRTLIAHSLSLLVVQQTGSPVSVYLTKNLREWFYWVHSLETFVSSVKNY</sequence>
<organism evidence="1 3">
    <name type="scientific">Medicago truncatula</name>
    <name type="common">Barrel medic</name>
    <name type="synonym">Medicago tribuloides</name>
    <dbReference type="NCBI Taxonomy" id="3880"/>
    <lineage>
        <taxon>Eukaryota</taxon>
        <taxon>Viridiplantae</taxon>
        <taxon>Streptophyta</taxon>
        <taxon>Embryophyta</taxon>
        <taxon>Tracheophyta</taxon>
        <taxon>Spermatophyta</taxon>
        <taxon>Magnoliopsida</taxon>
        <taxon>eudicotyledons</taxon>
        <taxon>Gunneridae</taxon>
        <taxon>Pentapetalae</taxon>
        <taxon>rosids</taxon>
        <taxon>fabids</taxon>
        <taxon>Fabales</taxon>
        <taxon>Fabaceae</taxon>
        <taxon>Papilionoideae</taxon>
        <taxon>50 kb inversion clade</taxon>
        <taxon>NPAAA clade</taxon>
        <taxon>Hologalegina</taxon>
        <taxon>IRL clade</taxon>
        <taxon>Trifolieae</taxon>
        <taxon>Medicago</taxon>
    </lineage>
</organism>
<reference evidence="1 3" key="2">
    <citation type="journal article" date="2014" name="BMC Genomics">
        <title>An improved genome release (version Mt4.0) for the model legume Medicago truncatula.</title>
        <authorList>
            <person name="Tang H."/>
            <person name="Krishnakumar V."/>
            <person name="Bidwell S."/>
            <person name="Rosen B."/>
            <person name="Chan A."/>
            <person name="Zhou S."/>
            <person name="Gentzbittel L."/>
            <person name="Childs K.L."/>
            <person name="Yandell M."/>
            <person name="Gundlach H."/>
            <person name="Mayer K.F."/>
            <person name="Schwartz D.C."/>
            <person name="Town C.D."/>
        </authorList>
    </citation>
    <scope>GENOME REANNOTATION</scope>
    <source>
        <strain evidence="1">A17</strain>
        <strain evidence="2 3">cv. Jemalong A17</strain>
    </source>
</reference>